<feature type="domain" description="UCH catalytic" evidence="9">
    <location>
        <begin position="7"/>
        <end position="237"/>
    </location>
</feature>
<dbReference type="EMBL" id="JADXDR010000006">
    <property type="protein sequence ID" value="KAI7846271.1"/>
    <property type="molecule type" value="Genomic_DNA"/>
</dbReference>
<evidence type="ECO:0000313" key="11">
    <source>
        <dbReference type="Proteomes" id="UP001205105"/>
    </source>
</evidence>
<feature type="active site" description="Nucleophile" evidence="7">
    <location>
        <position position="98"/>
    </location>
</feature>
<evidence type="ECO:0000256" key="1">
    <source>
        <dbReference type="ARBA" id="ARBA00000707"/>
    </source>
</evidence>
<feature type="site" description="Important for enzyme activity" evidence="7">
    <location>
        <position position="191"/>
    </location>
</feature>
<dbReference type="PRINTS" id="PR00707">
    <property type="entry name" value="UBCTHYDRLASE"/>
</dbReference>
<evidence type="ECO:0000256" key="7">
    <source>
        <dbReference type="PROSITE-ProRule" id="PRU01393"/>
    </source>
</evidence>
<comment type="catalytic activity">
    <reaction evidence="1 7 8">
        <text>Thiol-dependent hydrolysis of ester, thioester, amide, peptide and isopeptide bonds formed by the C-terminal Gly of ubiquitin (a 76-residue protein attached to proteins as an intracellular targeting signal).</text>
        <dbReference type="EC" id="3.4.19.12"/>
    </reaction>
</comment>
<evidence type="ECO:0000256" key="4">
    <source>
        <dbReference type="ARBA" id="ARBA00022786"/>
    </source>
</evidence>
<evidence type="ECO:0000256" key="5">
    <source>
        <dbReference type="ARBA" id="ARBA00022801"/>
    </source>
</evidence>
<dbReference type="PROSITE" id="PS52048">
    <property type="entry name" value="UCH_DOMAIN"/>
    <property type="match status" value="1"/>
</dbReference>
<name>A0AAD5E0X9_9CHLO</name>
<sequence>MAASHKKWVPLESNPDVLNEYAAKLGADLSQYQFCDVFGLDEELLAMVPKPVAAVLLLFPVTEGTEAARKAEQEEIEAKGQEVSPSLFYMKQTIGNACGTIGLLHALANSRDRLHIADGSFLHQFLAATEGMGAAERGAYLEHPPQGAPDIDSIHQEAAQQGATAAPSADEEVDLHFAAFVCCDGALYELDGRKAAPINHGPCSPDRLLEESVRVVKTNFIERGANSIQFNVIALAATEDDS</sequence>
<dbReference type="InterPro" id="IPR038765">
    <property type="entry name" value="Papain-like_cys_pep_sf"/>
</dbReference>
<comment type="caution">
    <text evidence="10">The sequence shown here is derived from an EMBL/GenBank/DDBJ whole genome shotgun (WGS) entry which is preliminary data.</text>
</comment>
<dbReference type="InterPro" id="IPR001578">
    <property type="entry name" value="Peptidase_C12_UCH"/>
</dbReference>
<keyword evidence="5 7" id="KW-0378">Hydrolase</keyword>
<evidence type="ECO:0000259" key="9">
    <source>
        <dbReference type="PROSITE" id="PS52048"/>
    </source>
</evidence>
<dbReference type="Pfam" id="PF01088">
    <property type="entry name" value="Peptidase_C12"/>
    <property type="match status" value="1"/>
</dbReference>
<dbReference type="PANTHER" id="PTHR10589">
    <property type="entry name" value="UBIQUITIN CARBOXYL-TERMINAL HYDROLASE"/>
    <property type="match status" value="1"/>
</dbReference>
<dbReference type="GO" id="GO:0016579">
    <property type="term" value="P:protein deubiquitination"/>
    <property type="evidence" value="ECO:0007669"/>
    <property type="project" value="TreeGrafter"/>
</dbReference>
<dbReference type="AlphaFoldDB" id="A0AAD5E0X9"/>
<dbReference type="InterPro" id="IPR036959">
    <property type="entry name" value="Peptidase_C12_UCH_sf"/>
</dbReference>
<feature type="active site" description="Proton donor" evidence="7">
    <location>
        <position position="176"/>
    </location>
</feature>
<dbReference type="GO" id="GO:0006511">
    <property type="term" value="P:ubiquitin-dependent protein catabolic process"/>
    <property type="evidence" value="ECO:0007669"/>
    <property type="project" value="UniProtKB-UniRule"/>
</dbReference>
<dbReference type="InterPro" id="IPR057254">
    <property type="entry name" value="UCH_AS"/>
</dbReference>
<dbReference type="PROSITE" id="PS00140">
    <property type="entry name" value="UCH_1"/>
    <property type="match status" value="1"/>
</dbReference>
<evidence type="ECO:0000313" key="10">
    <source>
        <dbReference type="EMBL" id="KAI7846271.1"/>
    </source>
</evidence>
<keyword evidence="3 7" id="KW-0645">Protease</keyword>
<feature type="site" description="Transition state stabilizer" evidence="7">
    <location>
        <position position="92"/>
    </location>
</feature>
<evidence type="ECO:0000256" key="2">
    <source>
        <dbReference type="ARBA" id="ARBA00009326"/>
    </source>
</evidence>
<protein>
    <recommendedName>
        <fullName evidence="8">Ubiquitin carboxyl-terminal hydrolase</fullName>
        <ecNumber evidence="8">3.4.19.12</ecNumber>
    </recommendedName>
</protein>
<dbReference type="GO" id="GO:0004843">
    <property type="term" value="F:cysteine-type deubiquitinase activity"/>
    <property type="evidence" value="ECO:0007669"/>
    <property type="project" value="UniProtKB-UniRule"/>
</dbReference>
<keyword evidence="11" id="KW-1185">Reference proteome</keyword>
<accession>A0AAD5E0X9</accession>
<evidence type="ECO:0000256" key="6">
    <source>
        <dbReference type="ARBA" id="ARBA00022807"/>
    </source>
</evidence>
<keyword evidence="4 7" id="KW-0833">Ubl conjugation pathway</keyword>
<dbReference type="FunFam" id="3.40.532.10:FF:000006">
    <property type="entry name" value="Ubiquitin carboxyl-terminal hydrolase"/>
    <property type="match status" value="1"/>
</dbReference>
<dbReference type="CDD" id="cd09616">
    <property type="entry name" value="Peptidase_C12_UCH_L1_L3"/>
    <property type="match status" value="1"/>
</dbReference>
<dbReference type="Gene3D" id="3.40.532.10">
    <property type="entry name" value="Peptidase C12, ubiquitin carboxyl-terminal hydrolase"/>
    <property type="match status" value="1"/>
</dbReference>
<organism evidence="10 11">
    <name type="scientific">Chlorella ohadii</name>
    <dbReference type="NCBI Taxonomy" id="2649997"/>
    <lineage>
        <taxon>Eukaryota</taxon>
        <taxon>Viridiplantae</taxon>
        <taxon>Chlorophyta</taxon>
        <taxon>core chlorophytes</taxon>
        <taxon>Trebouxiophyceae</taxon>
        <taxon>Chlorellales</taxon>
        <taxon>Chlorellaceae</taxon>
        <taxon>Chlorella clade</taxon>
        <taxon>Chlorella</taxon>
    </lineage>
</organism>
<dbReference type="PANTHER" id="PTHR10589:SF17">
    <property type="entry name" value="UBIQUITIN CARBOXYL-TERMINAL HYDROLASE"/>
    <property type="match status" value="1"/>
</dbReference>
<comment type="similarity">
    <text evidence="2 7 8">Belongs to the peptidase C12 family.</text>
</comment>
<evidence type="ECO:0000256" key="8">
    <source>
        <dbReference type="RuleBase" id="RU361215"/>
    </source>
</evidence>
<proteinExistence type="inferred from homology"/>
<keyword evidence="6 7" id="KW-0788">Thiol protease</keyword>
<dbReference type="SUPFAM" id="SSF54001">
    <property type="entry name" value="Cysteine proteinases"/>
    <property type="match status" value="1"/>
</dbReference>
<gene>
    <name evidence="10" type="ORF">COHA_000250</name>
</gene>
<evidence type="ECO:0000256" key="3">
    <source>
        <dbReference type="ARBA" id="ARBA00022670"/>
    </source>
</evidence>
<dbReference type="EC" id="3.4.19.12" evidence="8"/>
<dbReference type="Proteomes" id="UP001205105">
    <property type="component" value="Unassembled WGS sequence"/>
</dbReference>
<reference evidence="10" key="1">
    <citation type="submission" date="2020-11" db="EMBL/GenBank/DDBJ databases">
        <title>Chlorella ohadii genome sequencing and assembly.</title>
        <authorList>
            <person name="Murik O."/>
            <person name="Treves H."/>
            <person name="Kedem I."/>
            <person name="Shotland Y."/>
            <person name="Kaplan A."/>
        </authorList>
    </citation>
    <scope>NUCLEOTIDE SEQUENCE</scope>
    <source>
        <strain evidence="10">1</strain>
    </source>
</reference>
<dbReference type="GO" id="GO:0005737">
    <property type="term" value="C:cytoplasm"/>
    <property type="evidence" value="ECO:0007669"/>
    <property type="project" value="TreeGrafter"/>
</dbReference>